<dbReference type="AlphaFoldDB" id="A0A3B0TZ81"/>
<gene>
    <name evidence="1" type="ORF">MNBD_ALPHA09-1888</name>
</gene>
<evidence type="ECO:0000313" key="1">
    <source>
        <dbReference type="EMBL" id="VAW12416.1"/>
    </source>
</evidence>
<reference evidence="1" key="1">
    <citation type="submission" date="2018-06" db="EMBL/GenBank/DDBJ databases">
        <authorList>
            <person name="Zhirakovskaya E."/>
        </authorList>
    </citation>
    <scope>NUCLEOTIDE SEQUENCE</scope>
</reference>
<organism evidence="1">
    <name type="scientific">hydrothermal vent metagenome</name>
    <dbReference type="NCBI Taxonomy" id="652676"/>
    <lineage>
        <taxon>unclassified sequences</taxon>
        <taxon>metagenomes</taxon>
        <taxon>ecological metagenomes</taxon>
    </lineage>
</organism>
<dbReference type="EMBL" id="UOEM01000044">
    <property type="protein sequence ID" value="VAW12416.1"/>
    <property type="molecule type" value="Genomic_DNA"/>
</dbReference>
<sequence>MNETITTKDGDMIDLLAWEHYGFHEGTVEAILEANPGLAGQPPVLAGGLEIVLPLIERPSAESTVKLYD</sequence>
<dbReference type="Pfam" id="PF05489">
    <property type="entry name" value="Phage_tail_X"/>
    <property type="match status" value="1"/>
</dbReference>
<proteinExistence type="predicted"/>
<protein>
    <recommendedName>
        <fullName evidence="2">Phage tail protein</fullName>
    </recommendedName>
</protein>
<name>A0A3B0TZ81_9ZZZZ</name>
<accession>A0A3B0TZ81</accession>
<evidence type="ECO:0008006" key="2">
    <source>
        <dbReference type="Google" id="ProtNLM"/>
    </source>
</evidence>
<dbReference type="InterPro" id="IPR008861">
    <property type="entry name" value="GpX-like"/>
</dbReference>